<name>A0A816VXW4_BRANA</name>
<gene>
    <name evidence="2" type="ORF">DARMORV10_A03P34770.1</name>
</gene>
<dbReference type="AlphaFoldDB" id="A0A816VXW4"/>
<evidence type="ECO:0000313" key="2">
    <source>
        <dbReference type="EMBL" id="CAF2126523.1"/>
    </source>
</evidence>
<evidence type="ECO:0000256" key="1">
    <source>
        <dbReference type="SAM" id="MobiDB-lite"/>
    </source>
</evidence>
<organism evidence="2">
    <name type="scientific">Brassica napus</name>
    <name type="common">Rape</name>
    <dbReference type="NCBI Taxonomy" id="3708"/>
    <lineage>
        <taxon>Eukaryota</taxon>
        <taxon>Viridiplantae</taxon>
        <taxon>Streptophyta</taxon>
        <taxon>Embryophyta</taxon>
        <taxon>Tracheophyta</taxon>
        <taxon>Spermatophyta</taxon>
        <taxon>Magnoliopsida</taxon>
        <taxon>eudicotyledons</taxon>
        <taxon>Gunneridae</taxon>
        <taxon>Pentapetalae</taxon>
        <taxon>rosids</taxon>
        <taxon>malvids</taxon>
        <taxon>Brassicales</taxon>
        <taxon>Brassicaceae</taxon>
        <taxon>Brassiceae</taxon>
        <taxon>Brassica</taxon>
    </lineage>
</organism>
<proteinExistence type="predicted"/>
<dbReference type="Proteomes" id="UP001295469">
    <property type="component" value="Chromosome A03"/>
</dbReference>
<dbReference type="EMBL" id="HG994357">
    <property type="protein sequence ID" value="CAF2126523.1"/>
    <property type="molecule type" value="Genomic_DNA"/>
</dbReference>
<sequence>MWLLDAEALLGEYAVELGLDDTSLPSPDMCAFFYFHANAMAEFQNVPITNGVNVSKVELFPFNATVNDNPVFRITAVTPSHLLQRYQHSASMVLEGESELLQSSRRGYELCDCTNHCPVAPGGFELVFPHPYWRYKIKPGRYRVHVRMINQKNVFQEKRYNNESEDSDSCETSGNGRGNRARQEKRICKRLNSIMEQVEAEKKRGEDFEHQLETAGGEERFDKPIEELSLEELEEYEGKMMDMLDNIQGNISGMEVSSTLVIMSKDTQNK</sequence>
<protein>
    <submittedName>
        <fullName evidence="2">(rape) hypothetical protein</fullName>
    </submittedName>
</protein>
<reference evidence="2" key="1">
    <citation type="submission" date="2021-01" db="EMBL/GenBank/DDBJ databases">
        <authorList>
            <consortium name="Genoscope - CEA"/>
            <person name="William W."/>
        </authorList>
    </citation>
    <scope>NUCLEOTIDE SEQUENCE</scope>
</reference>
<feature type="region of interest" description="Disordered" evidence="1">
    <location>
        <begin position="158"/>
        <end position="183"/>
    </location>
</feature>
<accession>A0A816VXW4</accession>